<keyword evidence="2" id="KW-0694">RNA-binding</keyword>
<evidence type="ECO:0000259" key="3">
    <source>
        <dbReference type="PROSITE" id="PS50102"/>
    </source>
</evidence>
<dbReference type="InterPro" id="IPR027450">
    <property type="entry name" value="AlkB-like"/>
</dbReference>
<comment type="similarity">
    <text evidence="1">Belongs to the alkB family.</text>
</comment>
<dbReference type="SUPFAM" id="SSF51197">
    <property type="entry name" value="Clavaminate synthase-like"/>
    <property type="match status" value="1"/>
</dbReference>
<dbReference type="InterPro" id="IPR037151">
    <property type="entry name" value="AlkB-like_sf"/>
</dbReference>
<evidence type="ECO:0000256" key="1">
    <source>
        <dbReference type="ARBA" id="ARBA00007879"/>
    </source>
</evidence>
<evidence type="ECO:0000259" key="4">
    <source>
        <dbReference type="PROSITE" id="PS51471"/>
    </source>
</evidence>
<dbReference type="GO" id="GO:0016491">
    <property type="term" value="F:oxidoreductase activity"/>
    <property type="evidence" value="ECO:0007669"/>
    <property type="project" value="TreeGrafter"/>
</dbReference>
<dbReference type="RefSeq" id="XP_003061455.1">
    <property type="nucleotide sequence ID" value="XM_003061409.1"/>
</dbReference>
<feature type="domain" description="Fe2OG dioxygenase" evidence="4">
    <location>
        <begin position="226"/>
        <end position="352"/>
    </location>
</feature>
<evidence type="ECO:0000256" key="2">
    <source>
        <dbReference type="PROSITE-ProRule" id="PRU00176"/>
    </source>
</evidence>
<dbReference type="eggNOG" id="KOG4176">
    <property type="taxonomic scope" value="Eukaryota"/>
</dbReference>
<organism evidence="6">
    <name type="scientific">Micromonas pusilla (strain CCMP1545)</name>
    <name type="common">Picoplanktonic green alga</name>
    <dbReference type="NCBI Taxonomy" id="564608"/>
    <lineage>
        <taxon>Eukaryota</taxon>
        <taxon>Viridiplantae</taxon>
        <taxon>Chlorophyta</taxon>
        <taxon>Mamiellophyceae</taxon>
        <taxon>Mamiellales</taxon>
        <taxon>Mamiellaceae</taxon>
        <taxon>Micromonas</taxon>
    </lineage>
</organism>
<evidence type="ECO:0000313" key="6">
    <source>
        <dbReference type="Proteomes" id="UP000001876"/>
    </source>
</evidence>
<dbReference type="PANTHER" id="PTHR12463">
    <property type="entry name" value="OXYGENASE-RELATED"/>
    <property type="match status" value="1"/>
</dbReference>
<reference evidence="5 6" key="1">
    <citation type="journal article" date="2009" name="Science">
        <title>Green evolution and dynamic adaptations revealed by genomes of the marine picoeukaryotes Micromonas.</title>
        <authorList>
            <person name="Worden A.Z."/>
            <person name="Lee J.H."/>
            <person name="Mock T."/>
            <person name="Rouze P."/>
            <person name="Simmons M.P."/>
            <person name="Aerts A.L."/>
            <person name="Allen A.E."/>
            <person name="Cuvelier M.L."/>
            <person name="Derelle E."/>
            <person name="Everett M.V."/>
            <person name="Foulon E."/>
            <person name="Grimwood J."/>
            <person name="Gundlach H."/>
            <person name="Henrissat B."/>
            <person name="Napoli C."/>
            <person name="McDonald S.M."/>
            <person name="Parker M.S."/>
            <person name="Rombauts S."/>
            <person name="Salamov A."/>
            <person name="Von Dassow P."/>
            <person name="Badger J.H."/>
            <person name="Coutinho P.M."/>
            <person name="Demir E."/>
            <person name="Dubchak I."/>
            <person name="Gentemann C."/>
            <person name="Eikrem W."/>
            <person name="Gready J.E."/>
            <person name="John U."/>
            <person name="Lanier W."/>
            <person name="Lindquist E.A."/>
            <person name="Lucas S."/>
            <person name="Mayer K.F."/>
            <person name="Moreau H."/>
            <person name="Not F."/>
            <person name="Otillar R."/>
            <person name="Panaud O."/>
            <person name="Pangilinan J."/>
            <person name="Paulsen I."/>
            <person name="Piegu B."/>
            <person name="Poliakov A."/>
            <person name="Robbens S."/>
            <person name="Schmutz J."/>
            <person name="Toulza E."/>
            <person name="Wyss T."/>
            <person name="Zelensky A."/>
            <person name="Zhou K."/>
            <person name="Armbrust E.V."/>
            <person name="Bhattacharya D."/>
            <person name="Goodenough U.W."/>
            <person name="Van de Peer Y."/>
            <person name="Grigoriev I.V."/>
        </authorList>
    </citation>
    <scope>NUCLEOTIDE SEQUENCE [LARGE SCALE GENOMIC DNA]</scope>
    <source>
        <strain evidence="5 6">CCMP1545</strain>
    </source>
</reference>
<dbReference type="PROSITE" id="PS50102">
    <property type="entry name" value="RRM"/>
    <property type="match status" value="1"/>
</dbReference>
<dbReference type="InterPro" id="IPR035979">
    <property type="entry name" value="RBD_domain_sf"/>
</dbReference>
<feature type="domain" description="RRM" evidence="3">
    <location>
        <begin position="16"/>
        <end position="94"/>
    </location>
</feature>
<dbReference type="GO" id="GO:0032451">
    <property type="term" value="F:demethylase activity"/>
    <property type="evidence" value="ECO:0007669"/>
    <property type="project" value="TreeGrafter"/>
</dbReference>
<dbReference type="Proteomes" id="UP000001876">
    <property type="component" value="Unassembled WGS sequence"/>
</dbReference>
<dbReference type="OMA" id="RNVNTRH"/>
<dbReference type="OrthoDB" id="271595at2759"/>
<gene>
    <name evidence="5" type="ORF">MICPUCDRAFT_41620</name>
</gene>
<evidence type="ECO:0000313" key="5">
    <source>
        <dbReference type="EMBL" id="EEH54085.1"/>
    </source>
</evidence>
<dbReference type="KEGG" id="mpp:MICPUCDRAFT_41620"/>
<accession>C1N0U9</accession>
<dbReference type="SUPFAM" id="SSF54928">
    <property type="entry name" value="RNA-binding domain, RBD"/>
    <property type="match status" value="1"/>
</dbReference>
<proteinExistence type="inferred from homology"/>
<dbReference type="Pfam" id="PF13532">
    <property type="entry name" value="2OG-FeII_Oxy_2"/>
    <property type="match status" value="1"/>
</dbReference>
<protein>
    <submittedName>
        <fullName evidence="5">Predicted protein</fullName>
    </submittedName>
</protein>
<dbReference type="InterPro" id="IPR005123">
    <property type="entry name" value="Oxoglu/Fe-dep_dioxygenase_dom"/>
</dbReference>
<dbReference type="GO" id="GO:0070988">
    <property type="term" value="P:demethylation"/>
    <property type="evidence" value="ECO:0007669"/>
    <property type="project" value="InterPro"/>
</dbReference>
<dbReference type="InterPro" id="IPR000504">
    <property type="entry name" value="RRM_dom"/>
</dbReference>
<dbReference type="EMBL" id="GG663744">
    <property type="protein sequence ID" value="EEH54085.1"/>
    <property type="molecule type" value="Genomic_DNA"/>
</dbReference>
<keyword evidence="6" id="KW-1185">Reference proteome</keyword>
<sequence>MSPPPPRGRPPPPPSRHLYVANVGPKVGDAAEDVAAAFAAFGEVAAVQIRDPTSARCVVSMATDDAARDAIRALNDAPCAALGGRKIVVRFAGESAVATMDATTDATTDATDATTTTTKKKTNAMTQEEAWCVAARTSDDLGVPGATLILDFVTEDEEVAMLKSAEEDPRWQRLAKRRVLHYGYAFDYGTRDAKAPAGAAMPSYAAALLDRAAALTDVPGVERALRCDQLTVNEYEPGIGLAPHVDTHSAFGGTILAASCGGGAVIEFRLHERDGDGDDDASRRVPSRRAAIYLPPRSLLVMAGEARYRWAHYVPHRKRDAVKRFGGDGGGAATEIARREGKRVSFTFRETRDVAVEGPCACAWPEACDSRMGAAQLLNERARPGAVAAARRAAEAAAAFREVEIVDS</sequence>
<dbReference type="Gene3D" id="2.60.120.590">
    <property type="entry name" value="Alpha-ketoglutarate-dependent dioxygenase AlkB-like"/>
    <property type="match status" value="1"/>
</dbReference>
<dbReference type="STRING" id="564608.C1N0U9"/>
<dbReference type="InterPro" id="IPR012677">
    <property type="entry name" value="Nucleotide-bd_a/b_plait_sf"/>
</dbReference>
<dbReference type="GeneID" id="9687140"/>
<dbReference type="PANTHER" id="PTHR12463:SF1">
    <property type="entry name" value="2-OXOGLUTARATE AND FE-DEPENDENT OXYGENASE FAMILY PROTEIN"/>
    <property type="match status" value="1"/>
</dbReference>
<name>C1N0U9_MICPC</name>
<dbReference type="Gene3D" id="3.30.70.330">
    <property type="match status" value="1"/>
</dbReference>
<dbReference type="SMART" id="SM00360">
    <property type="entry name" value="RRM"/>
    <property type="match status" value="1"/>
</dbReference>
<dbReference type="InterPro" id="IPR032857">
    <property type="entry name" value="ALKBH4"/>
</dbReference>
<dbReference type="PROSITE" id="PS51471">
    <property type="entry name" value="FE2OG_OXY"/>
    <property type="match status" value="1"/>
</dbReference>
<dbReference type="GO" id="GO:0003723">
    <property type="term" value="F:RNA binding"/>
    <property type="evidence" value="ECO:0007669"/>
    <property type="project" value="UniProtKB-UniRule"/>
</dbReference>
<dbReference type="AlphaFoldDB" id="C1N0U9"/>